<gene>
    <name evidence="3" type="primary">Necator_chrIII.g10133</name>
    <name evidence="3" type="ORF">RB195_009368</name>
</gene>
<feature type="compositionally biased region" description="Basic and acidic residues" evidence="1">
    <location>
        <begin position="238"/>
        <end position="268"/>
    </location>
</feature>
<feature type="compositionally biased region" description="Basic and acidic residues" evidence="1">
    <location>
        <begin position="202"/>
        <end position="214"/>
    </location>
</feature>
<keyword evidence="4" id="KW-1185">Reference proteome</keyword>
<dbReference type="PANTHER" id="PTHR31327:SF7">
    <property type="entry name" value="PDZ DOMAIN-CONTAINING PROTEIN"/>
    <property type="match status" value="1"/>
</dbReference>
<organism evidence="3 4">
    <name type="scientific">Necator americanus</name>
    <name type="common">Human hookworm</name>
    <dbReference type="NCBI Taxonomy" id="51031"/>
    <lineage>
        <taxon>Eukaryota</taxon>
        <taxon>Metazoa</taxon>
        <taxon>Ecdysozoa</taxon>
        <taxon>Nematoda</taxon>
        <taxon>Chromadorea</taxon>
        <taxon>Rhabditida</taxon>
        <taxon>Rhabditina</taxon>
        <taxon>Rhabditomorpha</taxon>
        <taxon>Strongyloidea</taxon>
        <taxon>Ancylostomatidae</taxon>
        <taxon>Bunostominae</taxon>
        <taxon>Necator</taxon>
    </lineage>
</organism>
<feature type="region of interest" description="Disordered" evidence="1">
    <location>
        <begin position="179"/>
        <end position="291"/>
    </location>
</feature>
<dbReference type="InterPro" id="IPR040264">
    <property type="entry name" value="T15H9.4-like"/>
</dbReference>
<evidence type="ECO:0000259" key="2">
    <source>
        <dbReference type="PROSITE" id="PS50106"/>
    </source>
</evidence>
<dbReference type="InterPro" id="IPR036034">
    <property type="entry name" value="PDZ_sf"/>
</dbReference>
<reference evidence="3 4" key="1">
    <citation type="submission" date="2023-08" db="EMBL/GenBank/DDBJ databases">
        <title>A Necator americanus chromosomal reference genome.</title>
        <authorList>
            <person name="Ilik V."/>
            <person name="Petrzelkova K.J."/>
            <person name="Pardy F."/>
            <person name="Fuh T."/>
            <person name="Niatou-Singa F.S."/>
            <person name="Gouil Q."/>
            <person name="Baker L."/>
            <person name="Ritchie M.E."/>
            <person name="Jex A.R."/>
            <person name="Gazzola D."/>
            <person name="Li H."/>
            <person name="Toshio Fujiwara R."/>
            <person name="Zhan B."/>
            <person name="Aroian R.V."/>
            <person name="Pafco B."/>
            <person name="Schwarz E.M."/>
        </authorList>
    </citation>
    <scope>NUCLEOTIDE SEQUENCE [LARGE SCALE GENOMIC DNA]</scope>
    <source>
        <strain evidence="3 4">Aroian</strain>
        <tissue evidence="3">Whole animal</tissue>
    </source>
</reference>
<feature type="region of interest" description="Disordered" evidence="1">
    <location>
        <begin position="1"/>
        <end position="42"/>
    </location>
</feature>
<dbReference type="Gene3D" id="2.30.42.10">
    <property type="match status" value="1"/>
</dbReference>
<accession>A0ABR1CT06</accession>
<evidence type="ECO:0000313" key="3">
    <source>
        <dbReference type="EMBL" id="KAK6741467.1"/>
    </source>
</evidence>
<evidence type="ECO:0000256" key="1">
    <source>
        <dbReference type="SAM" id="MobiDB-lite"/>
    </source>
</evidence>
<name>A0ABR1CT06_NECAM</name>
<dbReference type="EMBL" id="JAVFWL010000003">
    <property type="protein sequence ID" value="KAK6741467.1"/>
    <property type="molecule type" value="Genomic_DNA"/>
</dbReference>
<dbReference type="PANTHER" id="PTHR31327">
    <property type="entry name" value="SPERM MEIOSIS PDZ DOMAIN CONTAINING PROTEINS-RELATED"/>
    <property type="match status" value="1"/>
</dbReference>
<feature type="domain" description="PDZ" evidence="2">
    <location>
        <begin position="57"/>
        <end position="127"/>
    </location>
</feature>
<comment type="caution">
    <text evidence="3">The sequence shown here is derived from an EMBL/GenBank/DDBJ whole genome shotgun (WGS) entry which is preliminary data.</text>
</comment>
<protein>
    <recommendedName>
        <fullName evidence="2">PDZ domain-containing protein</fullName>
    </recommendedName>
</protein>
<dbReference type="InterPro" id="IPR001478">
    <property type="entry name" value="PDZ"/>
</dbReference>
<feature type="compositionally biased region" description="Basic residues" evidence="1">
    <location>
        <begin position="228"/>
        <end position="237"/>
    </location>
</feature>
<feature type="compositionally biased region" description="Polar residues" evidence="1">
    <location>
        <begin position="10"/>
        <end position="33"/>
    </location>
</feature>
<feature type="compositionally biased region" description="Basic residues" evidence="1">
    <location>
        <begin position="273"/>
        <end position="285"/>
    </location>
</feature>
<dbReference type="Proteomes" id="UP001303046">
    <property type="component" value="Unassembled WGS sequence"/>
</dbReference>
<proteinExistence type="predicted"/>
<sequence>MHGGDDANKCDSTQLLTDNLQEPSEELSGTSPKKSVERIPADRAKNITKKPGFVYLLVTIDYVKGPRFGLGIKHHKDKVVVSKSEKGSLCGDLLKRLDRIIDVNGTEVADRDVCREMLIKSLKRTNKVTLVIERPVKKEAIEAMEDYLADACRQSLPSSPTPNVNNIKVQNVLSSIIQRKANNSHRSDSIGKGKSLASKKLNSNEKNDSPEKGRSLSLRKKQSDSIHKGKNAGFRKLRSGDKLIDNLREVYKSMRREPSDKTMREHESPVLVKSKKGNSRLKIKRKSEIHG</sequence>
<dbReference type="SUPFAM" id="SSF50156">
    <property type="entry name" value="PDZ domain-like"/>
    <property type="match status" value="1"/>
</dbReference>
<dbReference type="PROSITE" id="PS50106">
    <property type="entry name" value="PDZ"/>
    <property type="match status" value="1"/>
</dbReference>
<evidence type="ECO:0000313" key="4">
    <source>
        <dbReference type="Proteomes" id="UP001303046"/>
    </source>
</evidence>